<reference evidence="2" key="1">
    <citation type="submission" date="2021-09" db="EMBL/GenBank/DDBJ databases">
        <title>Complete genome sequence and metabolic characterization of Streptomyces tanashiensis DSM 731 the producer of antibacterial Kalafungin and diverse secondary metabolites.</title>
        <authorList>
            <person name="Abbasi M.N."/>
            <person name="Anwar M.N."/>
            <person name="Alam K."/>
            <person name="Shoaib M."/>
            <person name="Lin Z."/>
            <person name="Hayat M."/>
            <person name="Ali M.I."/>
            <person name="Malik H.M.T."/>
            <person name="Ahmed I."/>
            <person name="Li A."/>
            <person name="Hailong Wang H."/>
            <person name="Zhang Y."/>
        </authorList>
    </citation>
    <scope>NUCLEOTIDE SEQUENCE</scope>
    <source>
        <strain evidence="2">Kala</strain>
    </source>
</reference>
<keyword evidence="3" id="KW-1185">Reference proteome</keyword>
<evidence type="ECO:0000313" key="2">
    <source>
        <dbReference type="EMBL" id="UZX19770.1"/>
    </source>
</evidence>
<sequence>MRVRLGVDVGRVTTVAVLVGPGGQTVARAVVDSVPGLGESLRAVLAALPGDRIGEVDAVGLTTDLERRPSRLRPVAALRIAPPSHPSLGPLADWPPQAAREVGPLHAVVPGGSALTGRQLAPLDRTAVADFARRAADDGVTAFSVAAAGALTRPDPELAAAEVIAEAVPGAEITLSHELGRSGLRERENTGVLNAALRPWAARVSDAAERALRVGGLRAPLHLARNTGGLVSVAYFRRYPVLAIASTTASAVRGAALAAGADRAVVVDAGAAEFRCASVTDGEAESSDVGPGLGGVDLDLARIRTDVLPRADLVLTGTEQIAELVARVRRRAPGGVLLAAGGDCGLVPVRAQDPAAAIAAAAYGAARSDIVAEVDQVAVAEGRDELDRLLGLAGDQALARVVAAGAAPATARVAFAAHTPVSYLPEGVHRLRVRAVGSPTGNPVMTRGRRT</sequence>
<evidence type="ECO:0000313" key="3">
    <source>
        <dbReference type="Proteomes" id="UP001164506"/>
    </source>
</evidence>
<dbReference type="RefSeq" id="WP_190105561.1">
    <property type="nucleotide sequence ID" value="NZ_BMUH01000012.1"/>
</dbReference>
<name>A0ABY6QPN3_9ACTN</name>
<dbReference type="EMBL" id="CP084204">
    <property type="protein sequence ID" value="UZX19770.1"/>
    <property type="molecule type" value="Genomic_DNA"/>
</dbReference>
<dbReference type="PANTHER" id="PTHR11365">
    <property type="entry name" value="5-OXOPROLINASE RELATED"/>
    <property type="match status" value="1"/>
</dbReference>
<feature type="domain" description="Hydantoinase A/oxoprolinase" evidence="1">
    <location>
        <begin position="187"/>
        <end position="286"/>
    </location>
</feature>
<dbReference type="GeneID" id="95598384"/>
<proteinExistence type="predicted"/>
<evidence type="ECO:0000259" key="1">
    <source>
        <dbReference type="Pfam" id="PF01968"/>
    </source>
</evidence>
<dbReference type="Pfam" id="PF01968">
    <property type="entry name" value="Hydantoinase_A"/>
    <property type="match status" value="1"/>
</dbReference>
<gene>
    <name evidence="2" type="ORF">LDH80_03040</name>
</gene>
<dbReference type="PANTHER" id="PTHR11365:SF23">
    <property type="entry name" value="HYPOTHETICAL 5-OXOPROLINASE (EUROFUNG)-RELATED"/>
    <property type="match status" value="1"/>
</dbReference>
<dbReference type="InterPro" id="IPR002821">
    <property type="entry name" value="Hydantoinase_A"/>
</dbReference>
<dbReference type="InterPro" id="IPR045079">
    <property type="entry name" value="Oxoprolinase-like"/>
</dbReference>
<accession>A0ABY6QPN3</accession>
<protein>
    <recommendedName>
        <fullName evidence="1">Hydantoinase A/oxoprolinase domain-containing protein</fullName>
    </recommendedName>
</protein>
<dbReference type="Proteomes" id="UP001164506">
    <property type="component" value="Chromosome"/>
</dbReference>
<organism evidence="2 3">
    <name type="scientific">Streptomyces tanashiensis</name>
    <dbReference type="NCBI Taxonomy" id="67367"/>
    <lineage>
        <taxon>Bacteria</taxon>
        <taxon>Bacillati</taxon>
        <taxon>Actinomycetota</taxon>
        <taxon>Actinomycetes</taxon>
        <taxon>Kitasatosporales</taxon>
        <taxon>Streptomycetaceae</taxon>
        <taxon>Streptomyces</taxon>
    </lineage>
</organism>